<sequence>MALNPVVHIESPSEDFYTIIHQGINEYAAKRGLEGTGGYFYVVYDESKVIAAISGFDNFGPAEIGGLWVDENYRGQGYGKLLVEKAQEWAKLKGCKAMTVFTLKDWPACAWYQKLGFNIEFERHEHRNGTVGCYLIKRL</sequence>
<dbReference type="Gene3D" id="3.40.630.30">
    <property type="match status" value="1"/>
</dbReference>
<dbReference type="STRING" id="295108.HT99x_02849"/>
<dbReference type="SUPFAM" id="SSF55729">
    <property type="entry name" value="Acyl-CoA N-acyltransferases (Nat)"/>
    <property type="match status" value="1"/>
</dbReference>
<evidence type="ECO:0000313" key="4">
    <source>
        <dbReference type="Proteomes" id="UP000051497"/>
    </source>
</evidence>
<dbReference type="InterPro" id="IPR050276">
    <property type="entry name" value="MshD_Acetyltransferase"/>
</dbReference>
<organism evidence="2">
    <name type="scientific">Candidatus Berkiella aquae</name>
    <dbReference type="NCBI Taxonomy" id="295108"/>
    <lineage>
        <taxon>Bacteria</taxon>
        <taxon>Pseudomonadati</taxon>
        <taxon>Pseudomonadota</taxon>
        <taxon>Gammaproteobacteria</taxon>
        <taxon>Candidatus Berkiellales</taxon>
        <taxon>Candidatus Berkiellaceae</taxon>
        <taxon>Candidatus Berkiella</taxon>
    </lineage>
</organism>
<dbReference type="EMBL" id="LKAJ02000003">
    <property type="protein sequence ID" value="MCS5712906.1"/>
    <property type="molecule type" value="Genomic_DNA"/>
</dbReference>
<dbReference type="OrthoDB" id="9787920at2"/>
<keyword evidence="2" id="KW-0808">Transferase</keyword>
<reference evidence="2" key="1">
    <citation type="submission" date="2015-09" db="EMBL/GenBank/DDBJ databases">
        <title>Draft Genome Sequences of Two Novel Amoeba-resistant Intranuclear Bacteria, Candidatus Berkiella cookevillensis and Candidatus Berkiella aquae.</title>
        <authorList>
            <person name="Mehari Y.T."/>
            <person name="Arivett B.A."/>
            <person name="Farone A.L."/>
            <person name="Gunderson J.H."/>
            <person name="Farone M.B."/>
        </authorList>
    </citation>
    <scope>NUCLEOTIDE SEQUENCE [LARGE SCALE GENOMIC DNA]</scope>
    <source>
        <strain evidence="2">HT99</strain>
    </source>
</reference>
<name>A0A0Q9YFA0_9GAMM</name>
<dbReference type="EMBL" id="LKAJ01000017">
    <property type="protein sequence ID" value="KRG19190.1"/>
    <property type="molecule type" value="Genomic_DNA"/>
</dbReference>
<evidence type="ECO:0000259" key="1">
    <source>
        <dbReference type="PROSITE" id="PS51186"/>
    </source>
</evidence>
<dbReference type="InterPro" id="IPR000182">
    <property type="entry name" value="GNAT_dom"/>
</dbReference>
<evidence type="ECO:0000313" key="2">
    <source>
        <dbReference type="EMBL" id="KRG19190.1"/>
    </source>
</evidence>
<evidence type="ECO:0000313" key="3">
    <source>
        <dbReference type="EMBL" id="MCS5712906.1"/>
    </source>
</evidence>
<dbReference type="PROSITE" id="PS51186">
    <property type="entry name" value="GNAT"/>
    <property type="match status" value="1"/>
</dbReference>
<dbReference type="InterPro" id="IPR016181">
    <property type="entry name" value="Acyl_CoA_acyltransferase"/>
</dbReference>
<dbReference type="CDD" id="cd04301">
    <property type="entry name" value="NAT_SF"/>
    <property type="match status" value="1"/>
</dbReference>
<feature type="domain" description="N-acetyltransferase" evidence="1">
    <location>
        <begin position="1"/>
        <end position="139"/>
    </location>
</feature>
<dbReference type="GO" id="GO:0016747">
    <property type="term" value="F:acyltransferase activity, transferring groups other than amino-acyl groups"/>
    <property type="evidence" value="ECO:0007669"/>
    <property type="project" value="InterPro"/>
</dbReference>
<dbReference type="PANTHER" id="PTHR43617:SF34">
    <property type="entry name" value="PUTATIVE-RELATED"/>
    <property type="match status" value="1"/>
</dbReference>
<gene>
    <name evidence="3" type="ORF">HT99x_015820</name>
    <name evidence="2" type="ORF">HT99x_02849</name>
</gene>
<proteinExistence type="predicted"/>
<dbReference type="Pfam" id="PF00583">
    <property type="entry name" value="Acetyltransf_1"/>
    <property type="match status" value="1"/>
</dbReference>
<dbReference type="RefSeq" id="WP_075067444.1">
    <property type="nucleotide sequence ID" value="NZ_LKAJ02000003.1"/>
</dbReference>
<comment type="caution">
    <text evidence="2">The sequence shown here is derived from an EMBL/GenBank/DDBJ whole genome shotgun (WGS) entry which is preliminary data.</text>
</comment>
<reference evidence="3" key="3">
    <citation type="submission" date="2021-06" db="EMBL/GenBank/DDBJ databases">
        <title>Genomic Description and Analysis of Intracellular Bacteria, Candidatus Berkiella cookevillensis and Candidatus Berkiella aquae.</title>
        <authorList>
            <person name="Kidane D.T."/>
            <person name="Mehari Y.T."/>
            <person name="Rice F.C."/>
            <person name="Arivett B.A."/>
            <person name="Farone A.L."/>
            <person name="Berk S.G."/>
            <person name="Farone M.B."/>
        </authorList>
    </citation>
    <scope>NUCLEOTIDE SEQUENCE</scope>
    <source>
        <strain evidence="3">HT99</strain>
    </source>
</reference>
<keyword evidence="4" id="KW-1185">Reference proteome</keyword>
<protein>
    <submittedName>
        <fullName evidence="2 3">Acetyltransferase</fullName>
    </submittedName>
</protein>
<dbReference type="Proteomes" id="UP000051497">
    <property type="component" value="Unassembled WGS sequence"/>
</dbReference>
<dbReference type="AlphaFoldDB" id="A0A0Q9YFA0"/>
<reference evidence="3" key="2">
    <citation type="journal article" date="2016" name="Genome Announc.">
        <title>Draft Genome Sequences of Two Novel Amoeba-Resistant Intranuclear Bacteria, 'Candidatus Berkiella cookevillensis' and 'Candidatus Berkiella aquae'.</title>
        <authorList>
            <person name="Mehari Y.T."/>
            <person name="Arivett B.A."/>
            <person name="Farone A.L."/>
            <person name="Gunderson J.H."/>
            <person name="Farone M.B."/>
        </authorList>
    </citation>
    <scope>NUCLEOTIDE SEQUENCE</scope>
    <source>
        <strain evidence="3">HT99</strain>
    </source>
</reference>
<dbReference type="PANTHER" id="PTHR43617">
    <property type="entry name" value="L-AMINO ACID N-ACETYLTRANSFERASE"/>
    <property type="match status" value="1"/>
</dbReference>
<accession>A0A0Q9YFA0</accession>